<dbReference type="AlphaFoldDB" id="W0I941"/>
<evidence type="ECO:0000313" key="2">
    <source>
        <dbReference type="Proteomes" id="UP000019027"/>
    </source>
</evidence>
<name>W0I941_9EURY</name>
<proteinExistence type="predicted"/>
<protein>
    <recommendedName>
        <fullName evidence="3">KaiC-like domain-containing protein</fullName>
    </recommendedName>
</protein>
<dbReference type="RefSeq" id="WP_042682384.1">
    <property type="nucleotide sequence ID" value="NZ_CP006965.1"/>
</dbReference>
<dbReference type="KEGG" id="ths:TES1_1902"/>
<dbReference type="InterPro" id="IPR027417">
    <property type="entry name" value="P-loop_NTPase"/>
</dbReference>
<gene>
    <name evidence="1" type="ORF">TES1_1902</name>
</gene>
<evidence type="ECO:0000313" key="1">
    <source>
        <dbReference type="EMBL" id="AHF81277.1"/>
    </source>
</evidence>
<keyword evidence="2" id="KW-1185">Reference proteome</keyword>
<reference evidence="1 2" key="1">
    <citation type="journal article" date="2014" name="Int. J. Syst. Evol. Microbiol.">
        <title>Thermococcus paralvinellae sp. nov. and Thermococcus cleftensis sp. nov. of hyperthermophilic heterotrophs from deep-sea hydrothermal vents.</title>
        <authorList>
            <person name="Hensley S.A."/>
            <person name="Jung J.H."/>
            <person name="Park C.S."/>
            <person name="Holden J.F."/>
        </authorList>
    </citation>
    <scope>NUCLEOTIDE SEQUENCE [LARGE SCALE GENOMIC DNA]</scope>
    <source>
        <strain evidence="1 2">ES1</strain>
    </source>
</reference>
<sequence length="243" mass="28149">MEVYPVSSALDKYLGGGVVKDGILLIAYDQFSNGWELGMRIFDKILQQGVKGIFFNVSTPLRRSLYRMKFAEVDLEKYMRKSRLAVLDLYASKYNLPELNEHVYIIRPCSPESFPMKFREVKRKIAQNLKVENIKEKGEVGLVETLDSFYHEFGEDHAKWLVNGLLAASERGKLNVLGIFLLDMNNVPGEFFNYVYHIADQVIIIESELIKVMSKFKRRVFFAKSLLKGFEPKMVPYEEIKII</sequence>
<dbReference type="GeneID" id="24907295"/>
<dbReference type="Gene3D" id="3.40.50.300">
    <property type="entry name" value="P-loop containing nucleotide triphosphate hydrolases"/>
    <property type="match status" value="1"/>
</dbReference>
<dbReference type="HOGENOM" id="CLU_096716_0_0_2"/>
<organism evidence="1 2">
    <name type="scientific">Thermococcus paralvinellae</name>
    <dbReference type="NCBI Taxonomy" id="582419"/>
    <lineage>
        <taxon>Archaea</taxon>
        <taxon>Methanobacteriati</taxon>
        <taxon>Methanobacteriota</taxon>
        <taxon>Thermococci</taxon>
        <taxon>Thermococcales</taxon>
        <taxon>Thermococcaceae</taxon>
        <taxon>Thermococcus</taxon>
    </lineage>
</organism>
<dbReference type="EMBL" id="CP006965">
    <property type="protein sequence ID" value="AHF81277.1"/>
    <property type="molecule type" value="Genomic_DNA"/>
</dbReference>
<accession>W0I941</accession>
<evidence type="ECO:0008006" key="3">
    <source>
        <dbReference type="Google" id="ProtNLM"/>
    </source>
</evidence>
<dbReference type="Proteomes" id="UP000019027">
    <property type="component" value="Chromosome"/>
</dbReference>
<dbReference type="OrthoDB" id="85233at2157"/>